<reference evidence="1 2" key="1">
    <citation type="journal article" date="2018" name="Front. Plant Sci.">
        <title>Red Clover (Trifolium pratense) and Zigzag Clover (T. medium) - A Picture of Genomic Similarities and Differences.</title>
        <authorList>
            <person name="Dluhosova J."/>
            <person name="Istvanek J."/>
            <person name="Nedelnik J."/>
            <person name="Repkova J."/>
        </authorList>
    </citation>
    <scope>NUCLEOTIDE SEQUENCE [LARGE SCALE GENOMIC DNA]</scope>
    <source>
        <strain evidence="2">cv. 10/8</strain>
        <tissue evidence="1">Leaf</tissue>
    </source>
</reference>
<dbReference type="EMBL" id="LXQA010244757">
    <property type="protein sequence ID" value="MCI37445.1"/>
    <property type="molecule type" value="Genomic_DNA"/>
</dbReference>
<sequence>MFRSLAFKYGIFVEVDNATKNMLRGDMARIKIVTKKLTLIDSSMTISVLGKNFVIRVMEEGGVGNDEVVRGGWRCNLWHDVVSSRGSADGSSVVAVVAGSVDEG</sequence>
<feature type="non-terminal residue" evidence="1">
    <location>
        <position position="104"/>
    </location>
</feature>
<organism evidence="1 2">
    <name type="scientific">Trifolium medium</name>
    <dbReference type="NCBI Taxonomy" id="97028"/>
    <lineage>
        <taxon>Eukaryota</taxon>
        <taxon>Viridiplantae</taxon>
        <taxon>Streptophyta</taxon>
        <taxon>Embryophyta</taxon>
        <taxon>Tracheophyta</taxon>
        <taxon>Spermatophyta</taxon>
        <taxon>Magnoliopsida</taxon>
        <taxon>eudicotyledons</taxon>
        <taxon>Gunneridae</taxon>
        <taxon>Pentapetalae</taxon>
        <taxon>rosids</taxon>
        <taxon>fabids</taxon>
        <taxon>Fabales</taxon>
        <taxon>Fabaceae</taxon>
        <taxon>Papilionoideae</taxon>
        <taxon>50 kb inversion clade</taxon>
        <taxon>NPAAA clade</taxon>
        <taxon>Hologalegina</taxon>
        <taxon>IRL clade</taxon>
        <taxon>Trifolieae</taxon>
        <taxon>Trifolium</taxon>
    </lineage>
</organism>
<keyword evidence="2" id="KW-1185">Reference proteome</keyword>
<comment type="caution">
    <text evidence="1">The sequence shown here is derived from an EMBL/GenBank/DDBJ whole genome shotgun (WGS) entry which is preliminary data.</text>
</comment>
<dbReference type="Proteomes" id="UP000265520">
    <property type="component" value="Unassembled WGS sequence"/>
</dbReference>
<evidence type="ECO:0000313" key="1">
    <source>
        <dbReference type="EMBL" id="MCI37445.1"/>
    </source>
</evidence>
<accession>A0A392RPG4</accession>
<proteinExistence type="predicted"/>
<name>A0A392RPG4_9FABA</name>
<evidence type="ECO:0000313" key="2">
    <source>
        <dbReference type="Proteomes" id="UP000265520"/>
    </source>
</evidence>
<dbReference type="AlphaFoldDB" id="A0A392RPG4"/>
<protein>
    <submittedName>
        <fullName evidence="1">Uncharacterized protein</fullName>
    </submittedName>
</protein>